<evidence type="ECO:0000313" key="3">
    <source>
        <dbReference type="EMBL" id="KKR86031.1"/>
    </source>
</evidence>
<dbReference type="PANTHER" id="PTHR21666:SF270">
    <property type="entry name" value="MUREIN HYDROLASE ACTIVATOR ENVC"/>
    <property type="match status" value="1"/>
</dbReference>
<reference evidence="3 4" key="1">
    <citation type="journal article" date="2015" name="Nature">
        <title>rRNA introns, odd ribosomes, and small enigmatic genomes across a large radiation of phyla.</title>
        <authorList>
            <person name="Brown C.T."/>
            <person name="Hug L.A."/>
            <person name="Thomas B.C."/>
            <person name="Sharon I."/>
            <person name="Castelle C.J."/>
            <person name="Singh A."/>
            <person name="Wilkins M.J."/>
            <person name="Williams K.H."/>
            <person name="Banfield J.F."/>
        </authorList>
    </citation>
    <scope>NUCLEOTIDE SEQUENCE [LARGE SCALE GENOMIC DNA]</scope>
</reference>
<dbReference type="Pfam" id="PF01551">
    <property type="entry name" value="Peptidase_M23"/>
    <property type="match status" value="1"/>
</dbReference>
<keyword evidence="1" id="KW-0472">Membrane</keyword>
<gene>
    <name evidence="3" type="ORF">UU34_C0023G0011</name>
</gene>
<protein>
    <recommendedName>
        <fullName evidence="2">M23ase beta-sheet core domain-containing protein</fullName>
    </recommendedName>
</protein>
<dbReference type="Proteomes" id="UP000034854">
    <property type="component" value="Unassembled WGS sequence"/>
</dbReference>
<dbReference type="GO" id="GO:0004222">
    <property type="term" value="F:metalloendopeptidase activity"/>
    <property type="evidence" value="ECO:0007669"/>
    <property type="project" value="TreeGrafter"/>
</dbReference>
<dbReference type="InterPro" id="IPR016047">
    <property type="entry name" value="M23ase_b-sheet_dom"/>
</dbReference>
<dbReference type="PANTHER" id="PTHR21666">
    <property type="entry name" value="PEPTIDASE-RELATED"/>
    <property type="match status" value="1"/>
</dbReference>
<evidence type="ECO:0000256" key="1">
    <source>
        <dbReference type="SAM" id="Phobius"/>
    </source>
</evidence>
<sequence>MKQIKVRLSKALRLKAVKKPVRKALKMTIRYGLKLKRKGVRKLFIQAVALIKSQLAIRPRIRLILRAIPALAVAFILANQAVAYLEPKKAEIKINGQNILVADKTDESAKDAVEVSFTVASRRSPFDFKYPVDGHLTQGYRAYHPAFDIATAYGTPIKPLGTGKVEFAGSVPDGKGNIVIVDHGDNLKSLYAHMGNINVAVGNEVNPEMTLGTVGMTGHTTGPHVHLEIYDKGVAVNPGSILPETN</sequence>
<dbReference type="InterPro" id="IPR050570">
    <property type="entry name" value="Cell_wall_metabolism_enzyme"/>
</dbReference>
<feature type="domain" description="M23ase beta-sheet core" evidence="2">
    <location>
        <begin position="143"/>
        <end position="238"/>
    </location>
</feature>
<feature type="transmembrane region" description="Helical" evidence="1">
    <location>
        <begin position="66"/>
        <end position="85"/>
    </location>
</feature>
<proteinExistence type="predicted"/>
<keyword evidence="1" id="KW-0812">Transmembrane</keyword>
<evidence type="ECO:0000313" key="4">
    <source>
        <dbReference type="Proteomes" id="UP000034854"/>
    </source>
</evidence>
<evidence type="ECO:0000259" key="2">
    <source>
        <dbReference type="Pfam" id="PF01551"/>
    </source>
</evidence>
<dbReference type="Gene3D" id="2.70.70.10">
    <property type="entry name" value="Glucose Permease (Domain IIA)"/>
    <property type="match status" value="1"/>
</dbReference>
<name>A0A0G0UF42_9BACT</name>
<dbReference type="CDD" id="cd12797">
    <property type="entry name" value="M23_peptidase"/>
    <property type="match status" value="1"/>
</dbReference>
<dbReference type="SUPFAM" id="SSF51261">
    <property type="entry name" value="Duplicated hybrid motif"/>
    <property type="match status" value="1"/>
</dbReference>
<keyword evidence="1" id="KW-1133">Transmembrane helix</keyword>
<organism evidence="3 4">
    <name type="scientific">Candidatus Curtissbacteria bacterium GW2011_GWA1_41_11</name>
    <dbReference type="NCBI Taxonomy" id="1618409"/>
    <lineage>
        <taxon>Bacteria</taxon>
        <taxon>Candidatus Curtissiibacteriota</taxon>
    </lineage>
</organism>
<dbReference type="InterPro" id="IPR011055">
    <property type="entry name" value="Dup_hybrid_motif"/>
</dbReference>
<dbReference type="AlphaFoldDB" id="A0A0G0UF42"/>
<dbReference type="EMBL" id="LCAG01000023">
    <property type="protein sequence ID" value="KKR86031.1"/>
    <property type="molecule type" value="Genomic_DNA"/>
</dbReference>
<accession>A0A0G0UF42</accession>
<comment type="caution">
    <text evidence="3">The sequence shown here is derived from an EMBL/GenBank/DDBJ whole genome shotgun (WGS) entry which is preliminary data.</text>
</comment>